<dbReference type="Gene3D" id="1.20.58.480">
    <property type="match status" value="1"/>
</dbReference>
<evidence type="ECO:0000313" key="8">
    <source>
        <dbReference type="Proteomes" id="UP000664169"/>
    </source>
</evidence>
<proteinExistence type="inferred from homology"/>
<evidence type="ECO:0000256" key="4">
    <source>
        <dbReference type="PIRSR" id="PIRSR600898-1"/>
    </source>
</evidence>
<comment type="function">
    <text evidence="5">Produces N-formyl-kynurenine through the oxidation of tryptophan.</text>
</comment>
<evidence type="ECO:0000256" key="5">
    <source>
        <dbReference type="RuleBase" id="RU369119"/>
    </source>
</evidence>
<evidence type="ECO:0000256" key="3">
    <source>
        <dbReference type="ARBA" id="ARBA00023004"/>
    </source>
</evidence>
<evidence type="ECO:0000256" key="6">
    <source>
        <dbReference type="SAM" id="MobiDB-lite"/>
    </source>
</evidence>
<dbReference type="GO" id="GO:0033754">
    <property type="term" value="F:indoleamine 2,3-dioxygenase activity"/>
    <property type="evidence" value="ECO:0007669"/>
    <property type="project" value="UniProtKB-EC"/>
</dbReference>
<dbReference type="EC" id="1.13.11.52" evidence="5"/>
<keyword evidence="3 4" id="KW-0408">Iron</keyword>
<evidence type="ECO:0000313" key="7">
    <source>
        <dbReference type="EMBL" id="CAF9914217.1"/>
    </source>
</evidence>
<name>A0A8H3EXC6_9LECA</name>
<keyword evidence="4 5" id="KW-0349">Heme</keyword>
<evidence type="ECO:0000256" key="2">
    <source>
        <dbReference type="ARBA" id="ARBA00022723"/>
    </source>
</evidence>
<keyword evidence="2 4" id="KW-0479">Metal-binding</keyword>
<comment type="caution">
    <text evidence="7">The sequence shown here is derived from an EMBL/GenBank/DDBJ whole genome shotgun (WGS) entry which is preliminary data.</text>
</comment>
<dbReference type="GO" id="GO:0019441">
    <property type="term" value="P:L-tryptophan catabolic process to kynurenine"/>
    <property type="evidence" value="ECO:0007669"/>
    <property type="project" value="UniProtKB-UniRule"/>
</dbReference>
<dbReference type="GO" id="GO:0020037">
    <property type="term" value="F:heme binding"/>
    <property type="evidence" value="ECO:0007669"/>
    <property type="project" value="UniProtKB-UniRule"/>
</dbReference>
<dbReference type="OrthoDB" id="540174at2759"/>
<reference evidence="7" key="1">
    <citation type="submission" date="2021-03" db="EMBL/GenBank/DDBJ databases">
        <authorList>
            <person name="Tagirdzhanova G."/>
        </authorList>
    </citation>
    <scope>NUCLEOTIDE SEQUENCE</scope>
</reference>
<protein>
    <recommendedName>
        <fullName evidence="5">Indoleamine 2,3-dioxygenase</fullName>
        <ecNumber evidence="5">1.13.11.52</ecNumber>
    </recommendedName>
</protein>
<comment type="similarity">
    <text evidence="1 5">Belongs to the indoleamine 2,3-dioxygenase family.</text>
</comment>
<dbReference type="InterPro" id="IPR037217">
    <property type="entry name" value="Trp/Indoleamine_2_3_dOase-like"/>
</dbReference>
<accession>A0A8H3EXC6</accession>
<gene>
    <name evidence="7" type="ORF">GOMPHAMPRED_008104</name>
</gene>
<dbReference type="Proteomes" id="UP000664169">
    <property type="component" value="Unassembled WGS sequence"/>
</dbReference>
<feature type="compositionally biased region" description="Basic and acidic residues" evidence="6">
    <location>
        <begin position="372"/>
        <end position="385"/>
    </location>
</feature>
<dbReference type="InterPro" id="IPR000898">
    <property type="entry name" value="Indolamine_dOase"/>
</dbReference>
<dbReference type="GO" id="GO:0034354">
    <property type="term" value="P:'de novo' NAD+ biosynthetic process from L-tryptophan"/>
    <property type="evidence" value="ECO:0007669"/>
    <property type="project" value="TreeGrafter"/>
</dbReference>
<sequence length="385" mass="43513">MDCSSFDIGPYGFLPSQPLQKFENPYYHPWDVLASDFHHLLSGKSFRTVVEQLPCLDTTQLKDVREWQRAYVLLGFFAHGYVWVETPAAERIPPSLSKPFLSICVKLQIAPVATYACLCLWNFRLINQSKSHKDPANLDSLISFTGTRAESWFYVMSVAIEAQGGCLVTELATTLLDPSPHAVNSVLQDLASTLDSMTVTMARMSEHLDPDYFWNVIRMWISGFQNASSKGLPNGIIYEDGTGQDRYQQLAGGSNGQTTLLPFFDLVLGIQHSTENKDFIRDMHEYMPGIHIDFLKTMSQHRSFRDFVTERPHDVGLHQAYNQAVESLKVLRSKHVNLITRYIVIPSRKESSRHGTEVQGTAGTSPMPFLKSMREESEQAKLEAL</sequence>
<dbReference type="SUPFAM" id="SSF140959">
    <property type="entry name" value="Indolic compounds 2,3-dioxygenase-like"/>
    <property type="match status" value="1"/>
</dbReference>
<keyword evidence="5" id="KW-0223">Dioxygenase</keyword>
<organism evidence="7 8">
    <name type="scientific">Gomphillus americanus</name>
    <dbReference type="NCBI Taxonomy" id="1940652"/>
    <lineage>
        <taxon>Eukaryota</taxon>
        <taxon>Fungi</taxon>
        <taxon>Dikarya</taxon>
        <taxon>Ascomycota</taxon>
        <taxon>Pezizomycotina</taxon>
        <taxon>Lecanoromycetes</taxon>
        <taxon>OSLEUM clade</taxon>
        <taxon>Ostropomycetidae</taxon>
        <taxon>Ostropales</taxon>
        <taxon>Graphidaceae</taxon>
        <taxon>Gomphilloideae</taxon>
        <taxon>Gomphillus</taxon>
    </lineage>
</organism>
<dbReference type="AlphaFoldDB" id="A0A8H3EXC6"/>
<dbReference type="GO" id="GO:0046872">
    <property type="term" value="F:metal ion binding"/>
    <property type="evidence" value="ECO:0007669"/>
    <property type="project" value="UniProtKB-UniRule"/>
</dbReference>
<dbReference type="GO" id="GO:0005737">
    <property type="term" value="C:cytoplasm"/>
    <property type="evidence" value="ECO:0007669"/>
    <property type="project" value="TreeGrafter"/>
</dbReference>
<keyword evidence="8" id="KW-1185">Reference proteome</keyword>
<feature type="binding site" description="proximal binding residue" evidence="4">
    <location>
        <position position="335"/>
    </location>
    <ligand>
        <name>heme b</name>
        <dbReference type="ChEBI" id="CHEBI:60344"/>
    </ligand>
    <ligandPart>
        <name>Fe</name>
        <dbReference type="ChEBI" id="CHEBI:18248"/>
    </ligandPart>
</feature>
<dbReference type="Pfam" id="PF01231">
    <property type="entry name" value="IDO"/>
    <property type="match status" value="1"/>
</dbReference>
<dbReference type="PANTHER" id="PTHR28657:SF5">
    <property type="entry name" value="INDOLEAMINE 2,3-DIOXYGENASE"/>
    <property type="match status" value="1"/>
</dbReference>
<dbReference type="EMBL" id="CAJPDQ010000009">
    <property type="protein sequence ID" value="CAF9914217.1"/>
    <property type="molecule type" value="Genomic_DNA"/>
</dbReference>
<dbReference type="PANTHER" id="PTHR28657">
    <property type="entry name" value="INDOLEAMINE 2,3-DIOXYGENASE"/>
    <property type="match status" value="1"/>
</dbReference>
<comment type="catalytic activity">
    <reaction evidence="5">
        <text>L-tryptophan + O2 = N-formyl-L-kynurenine</text>
        <dbReference type="Rhea" id="RHEA:24536"/>
        <dbReference type="ChEBI" id="CHEBI:15379"/>
        <dbReference type="ChEBI" id="CHEBI:57912"/>
        <dbReference type="ChEBI" id="CHEBI:58629"/>
    </reaction>
</comment>
<feature type="region of interest" description="Disordered" evidence="6">
    <location>
        <begin position="350"/>
        <end position="385"/>
    </location>
</feature>
<keyword evidence="5" id="KW-0560">Oxidoreductase</keyword>
<evidence type="ECO:0000256" key="1">
    <source>
        <dbReference type="ARBA" id="ARBA00007119"/>
    </source>
</evidence>